<dbReference type="InterPro" id="IPR005123">
    <property type="entry name" value="Oxoglu/Fe-dep_dioxygenase_dom"/>
</dbReference>
<evidence type="ECO:0000256" key="3">
    <source>
        <dbReference type="ARBA" id="ARBA00022896"/>
    </source>
</evidence>
<protein>
    <recommendedName>
        <fullName evidence="7">Fe2OG dioxygenase domain-containing protein</fullName>
    </recommendedName>
</protein>
<dbReference type="OrthoDB" id="9783171at2"/>
<dbReference type="EMBL" id="AVCI01000001">
    <property type="protein sequence ID" value="KFN44908.1"/>
    <property type="molecule type" value="Genomic_DNA"/>
</dbReference>
<reference evidence="8 9" key="1">
    <citation type="submission" date="2013-09" db="EMBL/GenBank/DDBJ databases">
        <title>Genome sequencing of Arenimonas oryziterrae.</title>
        <authorList>
            <person name="Chen F."/>
            <person name="Wang G."/>
        </authorList>
    </citation>
    <scope>NUCLEOTIDE SEQUENCE [LARGE SCALE GENOMIC DNA]</scope>
    <source>
        <strain evidence="8 9">YC6267</strain>
    </source>
</reference>
<dbReference type="PANTHER" id="PTHR12907">
    <property type="entry name" value="EGL NINE HOMOLOG-RELATED"/>
    <property type="match status" value="1"/>
</dbReference>
<keyword evidence="2" id="KW-0479">Metal-binding</keyword>
<evidence type="ECO:0000256" key="1">
    <source>
        <dbReference type="ARBA" id="ARBA00001961"/>
    </source>
</evidence>
<keyword evidence="9" id="KW-1185">Reference proteome</keyword>
<evidence type="ECO:0000256" key="6">
    <source>
        <dbReference type="ARBA" id="ARBA00023004"/>
    </source>
</evidence>
<dbReference type="eggNOG" id="COG3751">
    <property type="taxonomic scope" value="Bacteria"/>
</dbReference>
<accession>A0A091AX96</accession>
<sequence>MTSPASDITEDALQDVAERLADSGIAVGRNLFSDALLNDLLDDARSLAAAGTLRSAATGRGTGKQTGALRGDATLWLDDPACGPAATRFLAELDTLRQRLNRRLLLGLSEVEAHYALYPPGAGYARHRDRFRDDDARVLSLVCYLNHDWPPEAGGQLRLHLPDGARDIEPQCGTTVIFLSADIEHEVLPAMRERYSIAAWFRQRPVR</sequence>
<dbReference type="Gene3D" id="2.60.120.620">
    <property type="entry name" value="q2cbj1_9rhob like domain"/>
    <property type="match status" value="1"/>
</dbReference>
<dbReference type="InterPro" id="IPR006620">
    <property type="entry name" value="Pro_4_hyd_alph"/>
</dbReference>
<comment type="cofactor">
    <cofactor evidence="1">
        <name>L-ascorbate</name>
        <dbReference type="ChEBI" id="CHEBI:38290"/>
    </cofactor>
</comment>
<proteinExistence type="predicted"/>
<keyword evidence="5" id="KW-0560">Oxidoreductase</keyword>
<dbReference type="RefSeq" id="WP_022969076.1">
    <property type="nucleotide sequence ID" value="NZ_ATVD01000002.1"/>
</dbReference>
<dbReference type="Proteomes" id="UP000029385">
    <property type="component" value="Unassembled WGS sequence"/>
</dbReference>
<dbReference type="GO" id="GO:0031418">
    <property type="term" value="F:L-ascorbic acid binding"/>
    <property type="evidence" value="ECO:0007669"/>
    <property type="project" value="UniProtKB-KW"/>
</dbReference>
<feature type="domain" description="Fe2OG dioxygenase" evidence="7">
    <location>
        <begin position="107"/>
        <end position="205"/>
    </location>
</feature>
<dbReference type="InterPro" id="IPR051559">
    <property type="entry name" value="HIF_prolyl_hydroxylases"/>
</dbReference>
<evidence type="ECO:0000256" key="4">
    <source>
        <dbReference type="ARBA" id="ARBA00022964"/>
    </source>
</evidence>
<dbReference type="Pfam" id="PF13640">
    <property type="entry name" value="2OG-FeII_Oxy_3"/>
    <property type="match status" value="1"/>
</dbReference>
<keyword evidence="4" id="KW-0223">Dioxygenase</keyword>
<name>A0A091AX96_9GAMM</name>
<keyword evidence="6" id="KW-0408">Iron</keyword>
<dbReference type="PANTHER" id="PTHR12907:SF26">
    <property type="entry name" value="HIF PROLYL HYDROXYLASE, ISOFORM C"/>
    <property type="match status" value="1"/>
</dbReference>
<dbReference type="PATRIC" id="fig|1121015.4.peg.492"/>
<dbReference type="PROSITE" id="PS51471">
    <property type="entry name" value="FE2OG_OXY"/>
    <property type="match status" value="1"/>
</dbReference>
<gene>
    <name evidence="8" type="ORF">N789_02495</name>
</gene>
<dbReference type="InterPro" id="IPR044862">
    <property type="entry name" value="Pro_4_hyd_alph_FE2OG_OXY"/>
</dbReference>
<keyword evidence="3" id="KW-0847">Vitamin C</keyword>
<evidence type="ECO:0000313" key="8">
    <source>
        <dbReference type="EMBL" id="KFN44908.1"/>
    </source>
</evidence>
<evidence type="ECO:0000256" key="2">
    <source>
        <dbReference type="ARBA" id="ARBA00022723"/>
    </source>
</evidence>
<evidence type="ECO:0000313" key="9">
    <source>
        <dbReference type="Proteomes" id="UP000029385"/>
    </source>
</evidence>
<evidence type="ECO:0000256" key="5">
    <source>
        <dbReference type="ARBA" id="ARBA00023002"/>
    </source>
</evidence>
<dbReference type="GO" id="GO:0071456">
    <property type="term" value="P:cellular response to hypoxia"/>
    <property type="evidence" value="ECO:0007669"/>
    <property type="project" value="TreeGrafter"/>
</dbReference>
<dbReference type="GO" id="GO:0008198">
    <property type="term" value="F:ferrous iron binding"/>
    <property type="evidence" value="ECO:0007669"/>
    <property type="project" value="TreeGrafter"/>
</dbReference>
<dbReference type="SMART" id="SM00702">
    <property type="entry name" value="P4Hc"/>
    <property type="match status" value="1"/>
</dbReference>
<dbReference type="GO" id="GO:0031543">
    <property type="term" value="F:peptidyl-proline dioxygenase activity"/>
    <property type="evidence" value="ECO:0007669"/>
    <property type="project" value="TreeGrafter"/>
</dbReference>
<comment type="caution">
    <text evidence="8">The sequence shown here is derived from an EMBL/GenBank/DDBJ whole genome shotgun (WGS) entry which is preliminary data.</text>
</comment>
<organism evidence="8 9">
    <name type="scientific">Arenimonas oryziterrae DSM 21050 = YC6267</name>
    <dbReference type="NCBI Taxonomy" id="1121015"/>
    <lineage>
        <taxon>Bacteria</taxon>
        <taxon>Pseudomonadati</taxon>
        <taxon>Pseudomonadota</taxon>
        <taxon>Gammaproteobacteria</taxon>
        <taxon>Lysobacterales</taxon>
        <taxon>Lysobacteraceae</taxon>
        <taxon>Arenimonas</taxon>
    </lineage>
</organism>
<dbReference type="AlphaFoldDB" id="A0A091AX96"/>
<evidence type="ECO:0000259" key="7">
    <source>
        <dbReference type="PROSITE" id="PS51471"/>
    </source>
</evidence>